<comment type="catalytic activity">
    <reaction evidence="11">
        <text>tRNA(Asp) + L-aspartate + ATP = L-aspartyl-tRNA(Asp) + AMP + diphosphate</text>
        <dbReference type="Rhea" id="RHEA:19649"/>
        <dbReference type="Rhea" id="RHEA-COMP:9660"/>
        <dbReference type="Rhea" id="RHEA-COMP:9678"/>
        <dbReference type="ChEBI" id="CHEBI:29991"/>
        <dbReference type="ChEBI" id="CHEBI:30616"/>
        <dbReference type="ChEBI" id="CHEBI:33019"/>
        <dbReference type="ChEBI" id="CHEBI:78442"/>
        <dbReference type="ChEBI" id="CHEBI:78516"/>
        <dbReference type="ChEBI" id="CHEBI:456215"/>
        <dbReference type="EC" id="6.1.1.12"/>
    </reaction>
</comment>
<keyword evidence="8" id="KW-0648">Protein biosynthesis</keyword>
<dbReference type="InterPro" id="IPR016064">
    <property type="entry name" value="NAD/diacylglycerol_kinase_sf"/>
</dbReference>
<dbReference type="InterPro" id="IPR045540">
    <property type="entry name" value="YegS/DAGK_C"/>
</dbReference>
<dbReference type="Gene3D" id="3.30.930.10">
    <property type="entry name" value="Bira Bifunctional Protein, Domain 2"/>
    <property type="match status" value="1"/>
</dbReference>
<dbReference type="GO" id="GO:0004815">
    <property type="term" value="F:aspartate-tRNA ligase activity"/>
    <property type="evidence" value="ECO:0007669"/>
    <property type="project" value="UniProtKB-EC"/>
</dbReference>
<accession>A0A1Y5IA86</accession>
<evidence type="ECO:0000256" key="4">
    <source>
        <dbReference type="ARBA" id="ARBA00022490"/>
    </source>
</evidence>
<dbReference type="FunFam" id="2.40.50.140:FF:000132">
    <property type="entry name" value="Aspartyl-tRNA synthetase, cytoplasmic"/>
    <property type="match status" value="1"/>
</dbReference>
<dbReference type="GO" id="GO:0003723">
    <property type="term" value="F:RNA binding"/>
    <property type="evidence" value="ECO:0007669"/>
    <property type="project" value="TreeGrafter"/>
</dbReference>
<proteinExistence type="inferred from homology"/>
<dbReference type="Pfam" id="PF19279">
    <property type="entry name" value="YegS_C"/>
    <property type="match status" value="1"/>
</dbReference>
<name>A0A1Y5IA86_OSTTA</name>
<evidence type="ECO:0000256" key="3">
    <source>
        <dbReference type="ARBA" id="ARBA00012841"/>
    </source>
</evidence>
<dbReference type="InterPro" id="IPR017438">
    <property type="entry name" value="ATP-NAD_kinase_N"/>
</dbReference>
<keyword evidence="9" id="KW-0030">Aminoacyl-tRNA synthetase</keyword>
<dbReference type="InterPro" id="IPR002312">
    <property type="entry name" value="Asp/Asn-tRNA-synth_IIb"/>
</dbReference>
<gene>
    <name evidence="14" type="ORF">BE221DRAFT_198751</name>
</gene>
<dbReference type="PANTHER" id="PTHR43450">
    <property type="entry name" value="ASPARTYL-TRNA SYNTHETASE"/>
    <property type="match status" value="1"/>
</dbReference>
<dbReference type="GO" id="GO:0017101">
    <property type="term" value="C:aminoacyl-tRNA synthetase multienzyme complex"/>
    <property type="evidence" value="ECO:0007669"/>
    <property type="project" value="TreeGrafter"/>
</dbReference>
<dbReference type="GO" id="GO:0016301">
    <property type="term" value="F:kinase activity"/>
    <property type="evidence" value="ECO:0007669"/>
    <property type="project" value="InterPro"/>
</dbReference>
<evidence type="ECO:0000256" key="2">
    <source>
        <dbReference type="ARBA" id="ARBA00005312"/>
    </source>
</evidence>
<dbReference type="InterPro" id="IPR004523">
    <property type="entry name" value="Asp-tRNA_synthase_2"/>
</dbReference>
<evidence type="ECO:0000256" key="8">
    <source>
        <dbReference type="ARBA" id="ARBA00022917"/>
    </source>
</evidence>
<organism evidence="14">
    <name type="scientific">Ostreococcus tauri</name>
    <name type="common">Marine green alga</name>
    <dbReference type="NCBI Taxonomy" id="70448"/>
    <lineage>
        <taxon>Eukaryota</taxon>
        <taxon>Viridiplantae</taxon>
        <taxon>Chlorophyta</taxon>
        <taxon>Mamiellophyceae</taxon>
        <taxon>Mamiellales</taxon>
        <taxon>Bathycoccaceae</taxon>
        <taxon>Ostreococcus</taxon>
    </lineage>
</organism>
<dbReference type="EMBL" id="KZ155783">
    <property type="protein sequence ID" value="OUS46488.1"/>
    <property type="molecule type" value="Genomic_DNA"/>
</dbReference>
<dbReference type="Gene3D" id="2.40.50.140">
    <property type="entry name" value="Nucleic acid-binding proteins"/>
    <property type="match status" value="1"/>
</dbReference>
<keyword evidence="6" id="KW-0547">Nucleotide-binding</keyword>
<comment type="subcellular location">
    <subcellularLocation>
        <location evidence="1">Cytoplasm</location>
    </subcellularLocation>
</comment>
<dbReference type="SUPFAM" id="SSF111331">
    <property type="entry name" value="NAD kinase/diacylglycerol kinase-like"/>
    <property type="match status" value="1"/>
</dbReference>
<dbReference type="NCBIfam" id="TIGR00458">
    <property type="entry name" value="aspS_nondisc"/>
    <property type="match status" value="1"/>
</dbReference>
<protein>
    <recommendedName>
        <fullName evidence="3">aspartate--tRNA ligase</fullName>
        <ecNumber evidence="3">6.1.1.12</ecNumber>
    </recommendedName>
    <alternativeName>
        <fullName evidence="10">Aspartyl-tRNA synthetase</fullName>
    </alternativeName>
</protein>
<dbReference type="PRINTS" id="PR01042">
    <property type="entry name" value="TRNASYNTHASP"/>
</dbReference>
<dbReference type="Pfam" id="PF00781">
    <property type="entry name" value="DAGK_cat"/>
    <property type="match status" value="1"/>
</dbReference>
<reference evidence="14" key="1">
    <citation type="submission" date="2017-04" db="EMBL/GenBank/DDBJ databases">
        <title>Population genomics of picophytoplankton unveils novel chromosome hypervariability.</title>
        <authorList>
            <consortium name="DOE Joint Genome Institute"/>
            <person name="Blanc-Mathieu R."/>
            <person name="Krasovec M."/>
            <person name="Hebrard M."/>
            <person name="Yau S."/>
            <person name="Desgranges E."/>
            <person name="Martin J."/>
            <person name="Schackwitz W."/>
            <person name="Kuo A."/>
            <person name="Salin G."/>
            <person name="Donnadieu C."/>
            <person name="Desdevises Y."/>
            <person name="Sanchez-Ferandin S."/>
            <person name="Moreau H."/>
            <person name="Rivals E."/>
            <person name="Grigoriev I.V."/>
            <person name="Grimsley N."/>
            <person name="Eyre-Walker A."/>
            <person name="Piganeau G."/>
        </authorList>
    </citation>
    <scope>NUCLEOTIDE SEQUENCE [LARGE SCALE GENOMIC DNA]</scope>
    <source>
        <strain evidence="14">RCC 1115</strain>
    </source>
</reference>
<dbReference type="InterPro" id="IPR006195">
    <property type="entry name" value="aa-tRNA-synth_II"/>
</dbReference>
<keyword evidence="7" id="KW-0067">ATP-binding</keyword>
<dbReference type="InterPro" id="IPR004364">
    <property type="entry name" value="Aa-tRNA-synt_II"/>
</dbReference>
<dbReference type="PROSITE" id="PS50862">
    <property type="entry name" value="AA_TRNA_LIGASE_II"/>
    <property type="match status" value="1"/>
</dbReference>
<dbReference type="NCBIfam" id="NF003483">
    <property type="entry name" value="PRK05159.1"/>
    <property type="match status" value="1"/>
</dbReference>
<dbReference type="eggNOG" id="KOG0556">
    <property type="taxonomic scope" value="Eukaryota"/>
</dbReference>
<evidence type="ECO:0000256" key="7">
    <source>
        <dbReference type="ARBA" id="ARBA00022840"/>
    </source>
</evidence>
<keyword evidence="4" id="KW-0963">Cytoplasm</keyword>
<dbReference type="Proteomes" id="UP000195557">
    <property type="component" value="Unassembled WGS sequence"/>
</dbReference>
<evidence type="ECO:0000313" key="14">
    <source>
        <dbReference type="EMBL" id="OUS46488.1"/>
    </source>
</evidence>
<sequence length="919" mass="100868">MWERSARGVLERAGVTCDATTTEGPGDATRIVREADMGAYDCVVLVGGDGTVAEAYQGLCEREDAREVRARVTLGVVPAGSGNALCKSIQAAAGETCDPVSCALTIARGMTRALDRCEVRFMDGMTGTWSETRTTHSLLSTSWGFFSDVDIESERFRRFGGMRFTMQAIVRIVARRKYQCDLLYETTPEGEAHNARDALGAPGELVPGRPGWRKISGETLGMWALNVPWGTECTFAAPRAAFDDGSIDIVLVQAASRKSMLKLLLDFDSGRHVNHRAVRYFKAKSFELIPGPSSSAKSGGYIAIDGEVAARRHDPSPAMSPYGPLRCDVHRAEVRVFAPTPAINLGGHASRSSSSSPLSRSLLVVIARARAQTEGEIMADEPIADASAETQEAPSKKALKKAAAAAEKARLKAERAAALEAKMAALSAAADAEDPLKDKYGDAEMVQSQTKSGRRWTRVEDLSGTLADEEVLVRGRVHNVRGKGKSAFIVLRQQTATVQVVLFVDDVHVSKGMVKWVCSLPRETVVDVRGVIVRPESGEVESCTQKDVEISLREIHCISRSVPTEDLPFLIEDASRPETAFENEEAQYVRVGQDTRLDNRVLDLRTPANNAIFKIQSGVGTLFREALLRRNFTEIHTPKLIAGASEGGAAVFRLDYMKLGPACLAQSPQLYKQMAIMGDLEGVFEIGPVFRAEDSNTHRHLCEFTGLDMEMSIKEHYDEVLDVLDELFVSMFDGLNERFAREIGVVGTQYPFEPLQYCRPSLRLTFAEGVKMLQDAGVEVDPLGDIGTETERILGKLVKEKYGTDFYMLTRYPINARPFYTMPAPDDPNYTNSFDIFIRGQEIISGAQRIHDPKLLAERALACGIELPTIQSYIDSFKYGATPHGGCGVGLERVAMLFLDLNNIRKTSMFPRDPKRIAP</sequence>
<dbReference type="Pfam" id="PF01336">
    <property type="entry name" value="tRNA_anti-codon"/>
    <property type="match status" value="1"/>
</dbReference>
<feature type="domain" description="Aminoacyl-transfer RNA synthetases class-II family profile" evidence="13">
    <location>
        <begin position="613"/>
        <end position="911"/>
    </location>
</feature>
<dbReference type="FunFam" id="3.30.930.10:FF:000013">
    <property type="entry name" value="Aspartate--tRNA ligase, cytoplasmic"/>
    <property type="match status" value="1"/>
</dbReference>
<evidence type="ECO:0000256" key="6">
    <source>
        <dbReference type="ARBA" id="ARBA00022741"/>
    </source>
</evidence>
<dbReference type="InterPro" id="IPR001206">
    <property type="entry name" value="Diacylglycerol_kinase_cat_dom"/>
</dbReference>
<dbReference type="InterPro" id="IPR004365">
    <property type="entry name" value="NA-bd_OB_tRNA"/>
</dbReference>
<evidence type="ECO:0000256" key="11">
    <source>
        <dbReference type="ARBA" id="ARBA00047904"/>
    </source>
</evidence>
<evidence type="ECO:0000259" key="13">
    <source>
        <dbReference type="PROSITE" id="PS50862"/>
    </source>
</evidence>
<dbReference type="SUPFAM" id="SSF50249">
    <property type="entry name" value="Nucleic acid-binding proteins"/>
    <property type="match status" value="1"/>
</dbReference>
<dbReference type="Gene3D" id="3.40.50.10330">
    <property type="entry name" value="Probable inorganic polyphosphate/atp-NAD kinase, domain 1"/>
    <property type="match status" value="1"/>
</dbReference>
<dbReference type="InterPro" id="IPR012340">
    <property type="entry name" value="NA-bd_OB-fold"/>
</dbReference>
<evidence type="ECO:0000256" key="5">
    <source>
        <dbReference type="ARBA" id="ARBA00022598"/>
    </source>
</evidence>
<dbReference type="CDD" id="cd00776">
    <property type="entry name" value="AsxRS_core"/>
    <property type="match status" value="1"/>
</dbReference>
<comment type="similarity">
    <text evidence="2">Belongs to the class-II aminoacyl-tRNA synthetase family. Type 2 subfamily.</text>
</comment>
<dbReference type="CDD" id="cd04320">
    <property type="entry name" value="AspRS_cyto_N"/>
    <property type="match status" value="1"/>
</dbReference>
<feature type="domain" description="DAGKc" evidence="12">
    <location>
        <begin position="1"/>
        <end position="123"/>
    </location>
</feature>
<dbReference type="PROSITE" id="PS50146">
    <property type="entry name" value="DAGK"/>
    <property type="match status" value="1"/>
</dbReference>
<evidence type="ECO:0000256" key="10">
    <source>
        <dbReference type="ARBA" id="ARBA00033155"/>
    </source>
</evidence>
<dbReference type="AlphaFoldDB" id="A0A1Y5IA86"/>
<dbReference type="Pfam" id="PF00152">
    <property type="entry name" value="tRNA-synt_2"/>
    <property type="match status" value="1"/>
</dbReference>
<dbReference type="HAMAP" id="MF_02075">
    <property type="entry name" value="Asp_tRNA_synth_type2"/>
    <property type="match status" value="1"/>
</dbReference>
<evidence type="ECO:0000256" key="1">
    <source>
        <dbReference type="ARBA" id="ARBA00004496"/>
    </source>
</evidence>
<dbReference type="EC" id="6.1.1.12" evidence="3"/>
<dbReference type="Gene3D" id="2.60.200.40">
    <property type="match status" value="1"/>
</dbReference>
<dbReference type="PANTHER" id="PTHR43450:SF1">
    <property type="entry name" value="ASPARTATE--TRNA LIGASE, CYTOPLASMIC"/>
    <property type="match status" value="1"/>
</dbReference>
<evidence type="ECO:0000259" key="12">
    <source>
        <dbReference type="PROSITE" id="PS50146"/>
    </source>
</evidence>
<keyword evidence="5" id="KW-0436">Ligase</keyword>
<evidence type="ECO:0000256" key="9">
    <source>
        <dbReference type="ARBA" id="ARBA00023146"/>
    </source>
</evidence>
<dbReference type="SUPFAM" id="SSF55681">
    <property type="entry name" value="Class II aaRS and biotin synthetases"/>
    <property type="match status" value="1"/>
</dbReference>
<dbReference type="GO" id="GO:0006422">
    <property type="term" value="P:aspartyl-tRNA aminoacylation"/>
    <property type="evidence" value="ECO:0007669"/>
    <property type="project" value="InterPro"/>
</dbReference>
<dbReference type="GO" id="GO:0005829">
    <property type="term" value="C:cytosol"/>
    <property type="evidence" value="ECO:0007669"/>
    <property type="project" value="TreeGrafter"/>
</dbReference>
<dbReference type="InterPro" id="IPR045864">
    <property type="entry name" value="aa-tRNA-synth_II/BPL/LPL"/>
</dbReference>
<dbReference type="GO" id="GO:0005524">
    <property type="term" value="F:ATP binding"/>
    <property type="evidence" value="ECO:0007669"/>
    <property type="project" value="UniProtKB-KW"/>
</dbReference>